<name>A0ABZ0W304_9BACT</name>
<dbReference type="RefSeq" id="WP_114791901.1">
    <property type="nucleotide sequence ID" value="NZ_CP139960.1"/>
</dbReference>
<keyword evidence="3" id="KW-1185">Reference proteome</keyword>
<accession>A0ABZ0W304</accession>
<proteinExistence type="inferred from homology"/>
<dbReference type="InterPro" id="IPR038595">
    <property type="entry name" value="LOR_sf"/>
</dbReference>
<evidence type="ECO:0000313" key="3">
    <source>
        <dbReference type="Proteomes" id="UP001325680"/>
    </source>
</evidence>
<organism evidence="2 3">
    <name type="scientific">Niabella yanshanensis</name>
    <dbReference type="NCBI Taxonomy" id="577386"/>
    <lineage>
        <taxon>Bacteria</taxon>
        <taxon>Pseudomonadati</taxon>
        <taxon>Bacteroidota</taxon>
        <taxon>Chitinophagia</taxon>
        <taxon>Chitinophagales</taxon>
        <taxon>Chitinophagaceae</taxon>
        <taxon>Niabella</taxon>
    </lineage>
</organism>
<evidence type="ECO:0000313" key="2">
    <source>
        <dbReference type="EMBL" id="WQD37003.1"/>
    </source>
</evidence>
<dbReference type="SUPFAM" id="SSF54518">
    <property type="entry name" value="Tubby C-terminal domain-like"/>
    <property type="match status" value="1"/>
</dbReference>
<comment type="similarity">
    <text evidence="1">Belongs to the LOR family.</text>
</comment>
<dbReference type="InterPro" id="IPR025659">
    <property type="entry name" value="Tubby-like_C"/>
</dbReference>
<evidence type="ECO:0000256" key="1">
    <source>
        <dbReference type="ARBA" id="ARBA00005437"/>
    </source>
</evidence>
<dbReference type="Gene3D" id="2.40.160.200">
    <property type="entry name" value="LURP1-related"/>
    <property type="match status" value="1"/>
</dbReference>
<dbReference type="EMBL" id="CP139960">
    <property type="protein sequence ID" value="WQD37003.1"/>
    <property type="molecule type" value="Genomic_DNA"/>
</dbReference>
<reference evidence="2 3" key="1">
    <citation type="submission" date="2023-12" db="EMBL/GenBank/DDBJ databases">
        <title>Genome sequencing and assembly of bacterial species from a model synthetic community.</title>
        <authorList>
            <person name="Hogle S.L."/>
        </authorList>
    </citation>
    <scope>NUCLEOTIDE SEQUENCE [LARGE SCALE GENOMIC DNA]</scope>
    <source>
        <strain evidence="2 3">HAMBI_3031</strain>
    </source>
</reference>
<gene>
    <name evidence="2" type="ORF">U0035_15125</name>
</gene>
<dbReference type="InterPro" id="IPR007612">
    <property type="entry name" value="LOR"/>
</dbReference>
<dbReference type="Proteomes" id="UP001325680">
    <property type="component" value="Chromosome"/>
</dbReference>
<protein>
    <submittedName>
        <fullName evidence="2">Uncharacterized protein</fullName>
    </submittedName>
</protein>
<sequence>MRNLAYPLQFTFKVTTIANDFQAVDAHGNTIAYVREKIFKLKDNVDVYADDTKSQRLFNIKANQWIDWSTSYKMTTDDGQPLGRIGRKGWRSMWKATYEIFDGQDQKEFHVSEDNGWVKVADGFLSEIPLLGMFSGYLFNPSYSVYDNHGTKVAQIKKQKSFWGRRFTVDQLMPMNPAQEERVALGLMMMILLERRRG</sequence>
<dbReference type="Pfam" id="PF04525">
    <property type="entry name" value="LOR"/>
    <property type="match status" value="1"/>
</dbReference>